<dbReference type="Pfam" id="PF13419">
    <property type="entry name" value="HAD_2"/>
    <property type="match status" value="1"/>
</dbReference>
<dbReference type="Gene3D" id="3.40.50.1000">
    <property type="entry name" value="HAD superfamily/HAD-like"/>
    <property type="match status" value="1"/>
</dbReference>
<dbReference type="Gene3D" id="1.10.150.240">
    <property type="entry name" value="Putative phosphatase, domain 2"/>
    <property type="match status" value="1"/>
</dbReference>
<dbReference type="PANTHER" id="PTHR43434">
    <property type="entry name" value="PHOSPHOGLYCOLATE PHOSPHATASE"/>
    <property type="match status" value="1"/>
</dbReference>
<dbReference type="InterPro" id="IPR041492">
    <property type="entry name" value="HAD_2"/>
</dbReference>
<name>A0ABS9CN87_9FIRM</name>
<accession>A0ABS9CN87</accession>
<dbReference type="SUPFAM" id="SSF56784">
    <property type="entry name" value="HAD-like"/>
    <property type="match status" value="1"/>
</dbReference>
<protein>
    <submittedName>
        <fullName evidence="1">HAD hydrolase-like protein</fullName>
    </submittedName>
</protein>
<comment type="caution">
    <text evidence="1">The sequence shown here is derived from an EMBL/GenBank/DDBJ whole genome shotgun (WGS) entry which is preliminary data.</text>
</comment>
<dbReference type="Proteomes" id="UP001299220">
    <property type="component" value="Unassembled WGS sequence"/>
</dbReference>
<gene>
    <name evidence="1" type="ORF">JQM67_08285</name>
</gene>
<dbReference type="PANTHER" id="PTHR43434:SF20">
    <property type="entry name" value="5'-NUCLEOTIDASE"/>
    <property type="match status" value="1"/>
</dbReference>
<organism evidence="1 2">
    <name type="scientific">Anaeromassilibacillus senegalensis</name>
    <dbReference type="NCBI Taxonomy" id="1673717"/>
    <lineage>
        <taxon>Bacteria</taxon>
        <taxon>Bacillati</taxon>
        <taxon>Bacillota</taxon>
        <taxon>Clostridia</taxon>
        <taxon>Eubacteriales</taxon>
        <taxon>Acutalibacteraceae</taxon>
        <taxon>Anaeromassilibacillus</taxon>
    </lineage>
</organism>
<dbReference type="InterPro" id="IPR023214">
    <property type="entry name" value="HAD_sf"/>
</dbReference>
<evidence type="ECO:0000313" key="1">
    <source>
        <dbReference type="EMBL" id="MCF2652599.1"/>
    </source>
</evidence>
<dbReference type="InterPro" id="IPR023198">
    <property type="entry name" value="PGP-like_dom2"/>
</dbReference>
<reference evidence="1 2" key="1">
    <citation type="submission" date="2020-12" db="EMBL/GenBank/DDBJ databases">
        <title>Whole genome sequences of gut porcine anaerobes.</title>
        <authorList>
            <person name="Kubasova T."/>
            <person name="Jahodarova E."/>
            <person name="Rychlik I."/>
        </authorList>
    </citation>
    <scope>NUCLEOTIDE SEQUENCE [LARGE SCALE GENOMIC DNA]</scope>
    <source>
        <strain evidence="1 2">An867</strain>
    </source>
</reference>
<dbReference type="InterPro" id="IPR036412">
    <property type="entry name" value="HAD-like_sf"/>
</dbReference>
<dbReference type="SFLD" id="SFLDG01129">
    <property type="entry name" value="C1.5:_HAD__Beta-PGM__Phosphata"/>
    <property type="match status" value="1"/>
</dbReference>
<dbReference type="SFLD" id="SFLDS00003">
    <property type="entry name" value="Haloacid_Dehalogenase"/>
    <property type="match status" value="1"/>
</dbReference>
<dbReference type="EMBL" id="JAFBIT010000002">
    <property type="protein sequence ID" value="MCF2652599.1"/>
    <property type="molecule type" value="Genomic_DNA"/>
</dbReference>
<dbReference type="InterPro" id="IPR050155">
    <property type="entry name" value="HAD-like_hydrolase_sf"/>
</dbReference>
<sequence length="221" mass="24709">MNTWILFDLDGTLTDSGEGVMKSVRFALDRMGFPNEPYSALRRFIGPPLHKSFMDFYGFPEEKAFEAVETMRVRYREKGVYENSLYPGMKEMLFHLKDAGAKLCVATSKPAYFTEIILKQHGIFDLFTHVVGANLDGTLTDKTEVIREVLRRIGDTSGERIVMVGDRKFDMIGAKNCGIPGVGVYFGYAEPGELEQADAAYVVQTVAELEALLLGLLRAET</sequence>
<proteinExistence type="predicted"/>
<dbReference type="RefSeq" id="WP_235323633.1">
    <property type="nucleotide sequence ID" value="NZ_JAFBIT010000002.1"/>
</dbReference>
<keyword evidence="2" id="KW-1185">Reference proteome</keyword>
<evidence type="ECO:0000313" key="2">
    <source>
        <dbReference type="Proteomes" id="UP001299220"/>
    </source>
</evidence>